<dbReference type="GO" id="GO:0016020">
    <property type="term" value="C:membrane"/>
    <property type="evidence" value="ECO:0007669"/>
    <property type="project" value="UniProtKB-SubCell"/>
</dbReference>
<feature type="transmembrane region" description="Helical" evidence="6">
    <location>
        <begin position="69"/>
        <end position="86"/>
    </location>
</feature>
<accession>A0A0N5B6Q1</accession>
<protein>
    <submittedName>
        <fullName evidence="9">Transmembrane protein 41A</fullName>
    </submittedName>
</protein>
<dbReference type="STRING" id="174720.A0A0N5B6Q1"/>
<keyword evidence="4 6" id="KW-0472">Membrane</keyword>
<dbReference type="InterPro" id="IPR045014">
    <property type="entry name" value="TM41A/B"/>
</dbReference>
<keyword evidence="8" id="KW-1185">Reference proteome</keyword>
<organism evidence="8 9">
    <name type="scientific">Strongyloides papillosus</name>
    <name type="common">Intestinal threadworm</name>
    <dbReference type="NCBI Taxonomy" id="174720"/>
    <lineage>
        <taxon>Eukaryota</taxon>
        <taxon>Metazoa</taxon>
        <taxon>Ecdysozoa</taxon>
        <taxon>Nematoda</taxon>
        <taxon>Chromadorea</taxon>
        <taxon>Rhabditida</taxon>
        <taxon>Tylenchina</taxon>
        <taxon>Panagrolaimomorpha</taxon>
        <taxon>Strongyloidoidea</taxon>
        <taxon>Strongyloididae</taxon>
        <taxon>Strongyloides</taxon>
    </lineage>
</organism>
<feature type="transmembrane region" description="Helical" evidence="6">
    <location>
        <begin position="219"/>
        <end position="241"/>
    </location>
</feature>
<sequence>MTRIFILPAIFGIATLSLYIIIKNAPDWEHDLSDSKKNISGTSSWELPKEFESFTALAKKFRMYKEEHFFYITLLFCFTYLYKQTFAIPGSFFLNVIAGVLFGLWDGFVLVCILTTIGSTLCYLFSDLCGKQYVYYLFGKPINYLQQQVEHNSHRILPFLLFARMFPISPSWLLNIAAPFLNIPLPIFSISAFIGLAPYNFVCVQAGYIIKDLHSWNDVLSTTTMMKLCSFALLPLAYAMFTGRKKKQRIHTIIPKEKLLLKSVNIV</sequence>
<evidence type="ECO:0000259" key="7">
    <source>
        <dbReference type="Pfam" id="PF09335"/>
    </source>
</evidence>
<dbReference type="WBParaSite" id="SPAL_0000173800.1">
    <property type="protein sequence ID" value="SPAL_0000173800.1"/>
    <property type="gene ID" value="SPAL_0000173800"/>
</dbReference>
<evidence type="ECO:0000256" key="1">
    <source>
        <dbReference type="ARBA" id="ARBA00004141"/>
    </source>
</evidence>
<evidence type="ECO:0000256" key="3">
    <source>
        <dbReference type="ARBA" id="ARBA00022989"/>
    </source>
</evidence>
<dbReference type="AlphaFoldDB" id="A0A0N5B6Q1"/>
<evidence type="ECO:0000256" key="5">
    <source>
        <dbReference type="ARBA" id="ARBA00025797"/>
    </source>
</evidence>
<dbReference type="InterPro" id="IPR032816">
    <property type="entry name" value="VTT_dom"/>
</dbReference>
<evidence type="ECO:0000256" key="6">
    <source>
        <dbReference type="SAM" id="Phobius"/>
    </source>
</evidence>
<feature type="transmembrane region" description="Helical" evidence="6">
    <location>
        <begin position="6"/>
        <end position="22"/>
    </location>
</feature>
<feature type="domain" description="VTT" evidence="7">
    <location>
        <begin position="88"/>
        <end position="208"/>
    </location>
</feature>
<proteinExistence type="inferred from homology"/>
<reference evidence="9" key="1">
    <citation type="submission" date="2017-02" db="UniProtKB">
        <authorList>
            <consortium name="WormBaseParasite"/>
        </authorList>
    </citation>
    <scope>IDENTIFICATION</scope>
</reference>
<dbReference type="PANTHER" id="PTHR43220:SF20">
    <property type="entry name" value="TRANSMEMBRANE PROTEIN 41A"/>
    <property type="match status" value="1"/>
</dbReference>
<keyword evidence="3 6" id="KW-1133">Transmembrane helix</keyword>
<evidence type="ECO:0000256" key="2">
    <source>
        <dbReference type="ARBA" id="ARBA00022692"/>
    </source>
</evidence>
<evidence type="ECO:0000313" key="8">
    <source>
        <dbReference type="Proteomes" id="UP000046392"/>
    </source>
</evidence>
<keyword evidence="2 6" id="KW-0812">Transmembrane</keyword>
<feature type="transmembrane region" description="Helical" evidence="6">
    <location>
        <begin position="172"/>
        <end position="199"/>
    </location>
</feature>
<dbReference type="PANTHER" id="PTHR43220">
    <property type="match status" value="1"/>
</dbReference>
<feature type="transmembrane region" description="Helical" evidence="6">
    <location>
        <begin position="92"/>
        <end position="125"/>
    </location>
</feature>
<evidence type="ECO:0000313" key="9">
    <source>
        <dbReference type="WBParaSite" id="SPAL_0000173800.1"/>
    </source>
</evidence>
<dbReference type="Pfam" id="PF09335">
    <property type="entry name" value="VTT_dom"/>
    <property type="match status" value="1"/>
</dbReference>
<dbReference type="Proteomes" id="UP000046392">
    <property type="component" value="Unplaced"/>
</dbReference>
<comment type="subcellular location">
    <subcellularLocation>
        <location evidence="1">Membrane</location>
        <topology evidence="1">Multi-pass membrane protein</topology>
    </subcellularLocation>
</comment>
<evidence type="ECO:0000256" key="4">
    <source>
        <dbReference type="ARBA" id="ARBA00023136"/>
    </source>
</evidence>
<name>A0A0N5B6Q1_STREA</name>
<comment type="similarity">
    <text evidence="5">Belongs to the TMEM41 family.</text>
</comment>